<protein>
    <submittedName>
        <fullName evidence="1">Uncharacterized protein</fullName>
    </submittedName>
</protein>
<name>A0AAN8XM12_POLSC</name>
<sequence>MRKLHEQDRSKLFDVNFFKKVCVRARKDMKDEKEKDRGFLQEFAAPSASKIERRRTTSVNEMVSGRLGVGHNNVIMHAKTVMLVHTGNLRLPLKD</sequence>
<proteinExistence type="predicted"/>
<accession>A0AAN8XM12</accession>
<comment type="caution">
    <text evidence="1">The sequence shown here is derived from an EMBL/GenBank/DDBJ whole genome shotgun (WGS) entry which is preliminary data.</text>
</comment>
<gene>
    <name evidence="1" type="ORF">RUM43_005000</name>
</gene>
<reference evidence="1 2" key="1">
    <citation type="submission" date="2023-10" db="EMBL/GenBank/DDBJ databases">
        <title>Genomes of two closely related lineages of the louse Polyplax serrata with different host specificities.</title>
        <authorList>
            <person name="Martinu J."/>
            <person name="Tarabai H."/>
            <person name="Stefka J."/>
            <person name="Hypsa V."/>
        </authorList>
    </citation>
    <scope>NUCLEOTIDE SEQUENCE [LARGE SCALE GENOMIC DNA]</scope>
    <source>
        <strain evidence="1">HR10_N</strain>
    </source>
</reference>
<organism evidence="1 2">
    <name type="scientific">Polyplax serrata</name>
    <name type="common">Common mouse louse</name>
    <dbReference type="NCBI Taxonomy" id="468196"/>
    <lineage>
        <taxon>Eukaryota</taxon>
        <taxon>Metazoa</taxon>
        <taxon>Ecdysozoa</taxon>
        <taxon>Arthropoda</taxon>
        <taxon>Hexapoda</taxon>
        <taxon>Insecta</taxon>
        <taxon>Pterygota</taxon>
        <taxon>Neoptera</taxon>
        <taxon>Paraneoptera</taxon>
        <taxon>Psocodea</taxon>
        <taxon>Troctomorpha</taxon>
        <taxon>Phthiraptera</taxon>
        <taxon>Anoplura</taxon>
        <taxon>Polyplacidae</taxon>
        <taxon>Polyplax</taxon>
    </lineage>
</organism>
<evidence type="ECO:0000313" key="1">
    <source>
        <dbReference type="EMBL" id="KAK6643493.1"/>
    </source>
</evidence>
<dbReference type="AlphaFoldDB" id="A0AAN8XM12"/>
<dbReference type="Proteomes" id="UP001372834">
    <property type="component" value="Unassembled WGS sequence"/>
</dbReference>
<evidence type="ECO:0000313" key="2">
    <source>
        <dbReference type="Proteomes" id="UP001372834"/>
    </source>
</evidence>
<dbReference type="EMBL" id="JAWJWE010000002">
    <property type="protein sequence ID" value="KAK6643493.1"/>
    <property type="molecule type" value="Genomic_DNA"/>
</dbReference>